<evidence type="ECO:0000313" key="2">
    <source>
        <dbReference type="Proteomes" id="UP000249661"/>
    </source>
</evidence>
<accession>A0ACD1H3H7</accession>
<name>A0ACD1H3H7_9EURO</name>
<protein>
    <submittedName>
        <fullName evidence="1">Uncharacterized protein</fullName>
    </submittedName>
</protein>
<reference evidence="1" key="1">
    <citation type="submission" date="2018-02" db="EMBL/GenBank/DDBJ databases">
        <title>The genomes of Aspergillus section Nigri reveals drivers in fungal speciation.</title>
        <authorList>
            <consortium name="DOE Joint Genome Institute"/>
            <person name="Vesth T.C."/>
            <person name="Nybo J."/>
            <person name="Theobald S."/>
            <person name="Brandl J."/>
            <person name="Frisvad J.C."/>
            <person name="Nielsen K.F."/>
            <person name="Lyhne E.K."/>
            <person name="Kogle M.E."/>
            <person name="Kuo A."/>
            <person name="Riley R."/>
            <person name="Clum A."/>
            <person name="Nolan M."/>
            <person name="Lipzen A."/>
            <person name="Salamov A."/>
            <person name="Henrissat B."/>
            <person name="Wiebenga A."/>
            <person name="De vries R.P."/>
            <person name="Grigoriev I.V."/>
            <person name="Mortensen U.H."/>
            <person name="Andersen M.R."/>
            <person name="Baker S.E."/>
        </authorList>
    </citation>
    <scope>NUCLEOTIDE SEQUENCE</scope>
    <source>
        <strain evidence="1">CBS 121060</strain>
    </source>
</reference>
<sequence length="630" mass="68527">MQASPRIGSGPNHLVAPGKRRLQACERCAKRKQKCDRLLPACTGCREANAECESRQLLISRTAEEASGISHAAMSNYVGTLKRKAQELHSNGRSQRACLRAAAPVPAPPGSTSRTHDVSAESSTESPVTNPTPATQQSVQATMGDIDFLSRNAMAEPRNETHGFPPQLGMGSMVRAALEIPGGNPSQSVGLSARQCALPAVGAASRITKEVAESCLRNLLQGSQSIYLPLDEPTLKQCVATTFSGEVQCQSGGSSSAEFHLRNFRACMAVALGMLLSGDHDSRVFANDLHSLAMEHLPAVLQSIDGLKVVECLLLLIHFSILSPRGGSTWHLVGLAMKKCIALKLHKEPQPEINLSEAEVLQRKRVFWSLYVVDRAVSGVMDRPFSIEDEDIAIKAAESAGGDKQHHVLMHARLMSSIRTLGPQSASFHHHNLRHWRDVALHDKGPSSLDADPTAQLTCRGFVQISKVAGIAPPPRRTRVRSGQGFEEDVANSCRQYIDQEFNNFQQGCFTGSFLDGYDLFAAGVLLVCQPNSPLGGDTSFIGKCTALLTLIGERFTCFRTMCRLLWDLSGVALHGGNKLTIEELPEDLPDGLYHLVDRFLQRMKQSTQELISEIPRREISDSQFARSAG</sequence>
<keyword evidence="2" id="KW-1185">Reference proteome</keyword>
<dbReference type="Proteomes" id="UP000249661">
    <property type="component" value="Unassembled WGS sequence"/>
</dbReference>
<proteinExistence type="predicted"/>
<organism evidence="1 2">
    <name type="scientific">Aspergillus aculeatinus CBS 121060</name>
    <dbReference type="NCBI Taxonomy" id="1448322"/>
    <lineage>
        <taxon>Eukaryota</taxon>
        <taxon>Fungi</taxon>
        <taxon>Dikarya</taxon>
        <taxon>Ascomycota</taxon>
        <taxon>Pezizomycotina</taxon>
        <taxon>Eurotiomycetes</taxon>
        <taxon>Eurotiomycetidae</taxon>
        <taxon>Eurotiales</taxon>
        <taxon>Aspergillaceae</taxon>
        <taxon>Aspergillus</taxon>
        <taxon>Aspergillus subgen. Circumdati</taxon>
    </lineage>
</organism>
<dbReference type="EMBL" id="KZ824969">
    <property type="protein sequence ID" value="RAH68082.1"/>
    <property type="molecule type" value="Genomic_DNA"/>
</dbReference>
<evidence type="ECO:0000313" key="1">
    <source>
        <dbReference type="EMBL" id="RAH68082.1"/>
    </source>
</evidence>
<gene>
    <name evidence="1" type="ORF">BO66DRAFT_472933</name>
</gene>